<keyword evidence="1" id="KW-0472">Membrane</keyword>
<keyword evidence="1" id="KW-0812">Transmembrane</keyword>
<comment type="caution">
    <text evidence="3">The sequence shown here is derived from an EMBL/GenBank/DDBJ whole genome shotgun (WGS) entry which is preliminary data.</text>
</comment>
<dbReference type="RefSeq" id="WP_156989842.1">
    <property type="nucleotide sequence ID" value="NZ_VWXL01000019.1"/>
</dbReference>
<reference evidence="3 4" key="1">
    <citation type="submission" date="2019-09" db="EMBL/GenBank/DDBJ databases">
        <title>Genome sequence of Clostridium sp. EA1.</title>
        <authorList>
            <person name="Poehlein A."/>
            <person name="Bengelsdorf F.R."/>
            <person name="Daniel R."/>
        </authorList>
    </citation>
    <scope>NUCLEOTIDE SEQUENCE [LARGE SCALE GENOMIC DNA]</scope>
    <source>
        <strain evidence="3 4">EA1</strain>
    </source>
</reference>
<feature type="transmembrane region" description="Helical" evidence="1">
    <location>
        <begin position="31"/>
        <end position="50"/>
    </location>
</feature>
<feature type="chain" id="PRO_5039526191" evidence="2">
    <location>
        <begin position="21"/>
        <end position="58"/>
    </location>
</feature>
<evidence type="ECO:0000256" key="1">
    <source>
        <dbReference type="SAM" id="Phobius"/>
    </source>
</evidence>
<dbReference type="AlphaFoldDB" id="A0A6N8HWL6"/>
<sequence length="58" mass="6163">MQRNRAVMILAWAFSAAAVAAAIHNAVTGTGSMECAVLITASLILQFLYAKSLKQNKP</sequence>
<dbReference type="EMBL" id="VWXL01000019">
    <property type="protein sequence ID" value="MVB10079.1"/>
    <property type="molecule type" value="Genomic_DNA"/>
</dbReference>
<keyword evidence="2" id="KW-0732">Signal</keyword>
<accession>A0A6N8HWL6</accession>
<organism evidence="3 4">
    <name type="scientific">Caproicibacter fermentans</name>
    <dbReference type="NCBI Taxonomy" id="2576756"/>
    <lineage>
        <taxon>Bacteria</taxon>
        <taxon>Bacillati</taxon>
        <taxon>Bacillota</taxon>
        <taxon>Clostridia</taxon>
        <taxon>Eubacteriales</taxon>
        <taxon>Acutalibacteraceae</taxon>
        <taxon>Caproicibacter</taxon>
    </lineage>
</organism>
<keyword evidence="1" id="KW-1133">Transmembrane helix</keyword>
<keyword evidence="4" id="KW-1185">Reference proteome</keyword>
<protein>
    <submittedName>
        <fullName evidence="3">Uncharacterized protein</fullName>
    </submittedName>
</protein>
<name>A0A6N8HWL6_9FIRM</name>
<dbReference type="Proteomes" id="UP000469440">
    <property type="component" value="Unassembled WGS sequence"/>
</dbReference>
<evidence type="ECO:0000313" key="3">
    <source>
        <dbReference type="EMBL" id="MVB10079.1"/>
    </source>
</evidence>
<proteinExistence type="predicted"/>
<evidence type="ECO:0000256" key="2">
    <source>
        <dbReference type="SAM" id="SignalP"/>
    </source>
</evidence>
<feature type="signal peptide" evidence="2">
    <location>
        <begin position="1"/>
        <end position="20"/>
    </location>
</feature>
<evidence type="ECO:0000313" key="4">
    <source>
        <dbReference type="Proteomes" id="UP000469440"/>
    </source>
</evidence>
<gene>
    <name evidence="3" type="ORF">CAFE_07520</name>
</gene>